<name>A0A498PS03_9MYCO</name>
<reference evidence="1 2" key="1">
    <citation type="submission" date="2018-09" db="EMBL/GenBank/DDBJ databases">
        <authorList>
            <person name="Tagini F."/>
        </authorList>
    </citation>
    <scope>NUCLEOTIDE SEQUENCE [LARGE SCALE GENOMIC DNA]</scope>
    <source>
        <strain evidence="1 2">MK136</strain>
    </source>
</reference>
<sequence length="30" mass="3222">MAHDQLFSSTTEGETSGEIEVASFVCFAID</sequence>
<organism evidence="1 2">
    <name type="scientific">Mycobacterium attenuatum</name>
    <dbReference type="NCBI Taxonomy" id="2341086"/>
    <lineage>
        <taxon>Bacteria</taxon>
        <taxon>Bacillati</taxon>
        <taxon>Actinomycetota</taxon>
        <taxon>Actinomycetes</taxon>
        <taxon>Mycobacteriales</taxon>
        <taxon>Mycobacteriaceae</taxon>
        <taxon>Mycobacterium</taxon>
    </lineage>
</organism>
<protein>
    <submittedName>
        <fullName evidence="1">Uncharacterized protein</fullName>
    </submittedName>
</protein>
<keyword evidence="2" id="KW-1185">Reference proteome</keyword>
<dbReference type="Proteomes" id="UP000273307">
    <property type="component" value="Unassembled WGS sequence"/>
</dbReference>
<accession>A0A498PS03</accession>
<evidence type="ECO:0000313" key="2">
    <source>
        <dbReference type="Proteomes" id="UP000273307"/>
    </source>
</evidence>
<proteinExistence type="predicted"/>
<dbReference type="EMBL" id="UPHP01000022">
    <property type="protein sequence ID" value="VBA35002.1"/>
    <property type="molecule type" value="Genomic_DNA"/>
</dbReference>
<evidence type="ECO:0000313" key="1">
    <source>
        <dbReference type="EMBL" id="VBA35002.1"/>
    </source>
</evidence>
<gene>
    <name evidence="1" type="ORF">LAUMK136_00881</name>
</gene>
<dbReference type="AlphaFoldDB" id="A0A498PS03"/>